<dbReference type="EMBL" id="CH236951">
    <property type="protein sequence ID" value="EAL23987.1"/>
    <property type="molecule type" value="Genomic_DNA"/>
</dbReference>
<gene>
    <name evidence="1" type="primary">LOC392659</name>
    <name evidence="1" type="ORF">tcag7.1242</name>
</gene>
<protein>
    <submittedName>
        <fullName evidence="1">LOC392659</fullName>
    </submittedName>
</protein>
<evidence type="ECO:0000313" key="1">
    <source>
        <dbReference type="EMBL" id="EAL23987.1"/>
    </source>
</evidence>
<sequence>MLMPGPCPARKPLIRAVNQLPFHICKDSALSSNFAVSAVITAGNEKGKGLQLVSLCLWSTRGGHEASAGTALKAEFSGPCEGGKLACLGA</sequence>
<organism evidence="1">
    <name type="scientific">Homo sapiens</name>
    <name type="common">Human</name>
    <dbReference type="NCBI Taxonomy" id="9606"/>
    <lineage>
        <taxon>Eukaryota</taxon>
        <taxon>Metazoa</taxon>
        <taxon>Chordata</taxon>
        <taxon>Craniata</taxon>
        <taxon>Vertebrata</taxon>
        <taxon>Euteleostomi</taxon>
        <taxon>Mammalia</taxon>
        <taxon>Eutheria</taxon>
        <taxon>Euarchontoglires</taxon>
        <taxon>Primates</taxon>
        <taxon>Haplorrhini</taxon>
        <taxon>Catarrhini</taxon>
        <taxon>Hominidae</taxon>
        <taxon>Homo</taxon>
    </lineage>
</organism>
<name>A4D1X4_HUMAN</name>
<reference evidence="1" key="2">
    <citation type="submission" date="2004-06" db="EMBL/GenBank/DDBJ databases">
        <authorList>
            <person name="Scherer S.W."/>
            <person name="Cheung J."/>
            <person name="MacDonald J.R."/>
            <person name="Osborne L.R."/>
            <person name="Nakabayashi K."/>
            <person name="Herbrick J.-A."/>
            <person name="Carson A.R."/>
            <person name="Parker-Katiraee L."/>
            <person name="Skaug J."/>
            <person name="Khaja R."/>
            <person name="Zhang J."/>
            <person name="Hudek A.K."/>
            <person name="Li M."/>
            <person name="Haddad M."/>
            <person name="Duggan G.E."/>
            <person name="Fernandez B.A."/>
            <person name="Kanematsu E."/>
            <person name="Gentles S."/>
            <person name="Christopoulos C.C."/>
            <person name="Choufani S."/>
            <person name="Kwasnicka D."/>
            <person name="Zheng X.H."/>
            <person name="Nusskern D."/>
            <person name="Zhang Q."/>
            <person name="Gu Z."/>
            <person name="Lu F."/>
            <person name="Zeesman S."/>
            <person name="Teshima I."/>
            <person name="Chitayat D."/>
            <person name="Shuman C."/>
            <person name="Weksberg R."/>
            <person name="Zackai E.H."/>
            <person name="Grebe T.A."/>
            <person name="Cox S.R."/>
            <person name="Kirkpatrick S.J."/>
            <person name="Rahman N."/>
            <person name="Friedman J.M."/>
            <person name="Heng H.H.Q."/>
            <person name="Pelicci P."/>
            <person name="Lococo F."/>
            <person name="Belloni E."/>
            <person name="Shaffer L.G."/>
            <person name="Morton C.C."/>
            <person name="Pober B."/>
            <person name="Gusella J."/>
            <person name="Bruns G."/>
            <person name="Korf B.R."/>
            <person name="Quade B.J."/>
            <person name="Ligon A.H."/>
            <person name="Ferguson H."/>
            <person name="Higgins A.W."/>
            <person name="Leach N.T."/>
            <person name="Herrick S.R."/>
            <person name="Lemyre E."/>
            <person name="Farra C.G."/>
            <person name="Kim H.-G."/>
            <person name="Summers A.M."/>
            <person name="Gripp K.W."/>
            <person name="Roberts W."/>
            <person name="Szatmari P."/>
            <person name="Winsor E.J.T."/>
            <person name="Grzeschik K.-H."/>
            <person name="Teebi A."/>
            <person name="Minassian B.A."/>
            <person name="Kere J."/>
            <person name="Armengol L."/>
            <person name="Pujana M.Angel."/>
            <person name="Estivill X."/>
            <person name="Wilson M.D."/>
            <person name="Koop B.F."/>
            <person name="Tosi S."/>
            <person name="Moore G.E."/>
            <person name="Boright A.P."/>
            <person name="Zlotorynski E."/>
            <person name="Kerem B."/>
            <person name="Kroisel P.M."/>
            <person name="Petek E."/>
            <person name="Oscier D.G."/>
            <person name="Mould S.J."/>
            <person name="Doehner H."/>
            <person name="Doehner K."/>
            <person name="Rommens J.M."/>
            <person name="Vincent J.B."/>
            <person name="Venter J.C."/>
            <person name="Li P.W."/>
            <person name="Mural R.J."/>
            <person name="Adams M.D."/>
            <person name="Tsui L.-C."/>
        </authorList>
    </citation>
    <scope>NUCLEOTIDE SEQUENCE</scope>
</reference>
<proteinExistence type="predicted"/>
<accession>A4D1X4</accession>
<reference evidence="1" key="1">
    <citation type="journal article" date="2003" name="Science">
        <title>Human chromosome 7: DNA sequence and biology.</title>
        <authorList>
            <person name="Scherer S.W."/>
            <person name="Cheung J."/>
            <person name="MacDonald J.R."/>
            <person name="Osborne L.R."/>
            <person name="Nakabayashi K."/>
            <person name="Herbrick J.A."/>
            <person name="Carson A.R."/>
            <person name="Parker-Katiraee L."/>
            <person name="Skaug J."/>
            <person name="Khaja R."/>
            <person name="Zhang J."/>
            <person name="Hudek A.K."/>
            <person name="Li M."/>
            <person name="Haddad M."/>
            <person name="Duggan G.E."/>
            <person name="Fernandez B.A."/>
            <person name="Kanematsu E."/>
            <person name="Gentles S."/>
            <person name="Christopoulos C.C."/>
            <person name="Choufani S."/>
            <person name="Kwasnicka D."/>
            <person name="Zheng X.H."/>
            <person name="Lai Z."/>
            <person name="Nusskern D."/>
            <person name="Zhang Q."/>
            <person name="Gu Z."/>
            <person name="Lu F."/>
            <person name="Zeesman S."/>
            <person name="Nowaczyk M.J."/>
            <person name="Teshima I."/>
            <person name="Chitayat D."/>
            <person name="Shuman C."/>
            <person name="Weksberg R."/>
            <person name="Zackai E.H."/>
            <person name="Grebe T.A."/>
            <person name="Cox S.R."/>
            <person name="Kirkpatrick S.J."/>
            <person name="Rahman N."/>
            <person name="Friedman J.M."/>
            <person name="Heng H.H."/>
            <person name="Pelicci P.G."/>
            <person name="Lo-Coco F."/>
            <person name="Belloni E."/>
            <person name="Shaffer L.G."/>
            <person name="Pober B."/>
            <person name="Morton C.C."/>
            <person name="Gusella J.F."/>
            <person name="Bruns G.A."/>
            <person name="Korf B.R."/>
            <person name="Quade B.J."/>
            <person name="Ligon A.H."/>
            <person name="Ferguson H."/>
            <person name="Higgins A.W."/>
            <person name="Leach N.T."/>
            <person name="Herrick S.R."/>
            <person name="Lemyre E."/>
            <person name="Farra C.G."/>
            <person name="Kim H.G."/>
            <person name="Summers A.M."/>
            <person name="Gripp K.W."/>
            <person name="Roberts W."/>
            <person name="Szatmari P."/>
            <person name="Winsor E.J."/>
            <person name="Grzeschik K.H."/>
            <person name="Teebi A."/>
            <person name="Minassian B.A."/>
            <person name="Kere J."/>
            <person name="Armengol L."/>
            <person name="Pujana M.A."/>
            <person name="Estivill X."/>
            <person name="Wilson M.D."/>
            <person name="Koop B.F."/>
            <person name="Tosi S."/>
            <person name="Moore G.E."/>
            <person name="Boright A.P."/>
            <person name="Zlotorynski E."/>
            <person name="Kerem B."/>
            <person name="Kroisel P.M."/>
            <person name="Petek E."/>
            <person name="Oscier D.G."/>
            <person name="Mould S.J."/>
            <person name="Dohner H."/>
            <person name="Dohner K."/>
            <person name="Rommens J.M."/>
            <person name="Vincent J.B."/>
            <person name="Venter J.C."/>
            <person name="Li P.W."/>
            <person name="Mural R.J."/>
            <person name="Adams M.D."/>
            <person name="Tsui L.C."/>
        </authorList>
    </citation>
    <scope>NUCLEOTIDE SEQUENCE [LARGE SCALE GENOMIC DNA]</scope>
</reference>
<dbReference type="AlphaFoldDB" id="A4D1X4"/>